<evidence type="ECO:0000256" key="2">
    <source>
        <dbReference type="ARBA" id="ARBA00004202"/>
    </source>
</evidence>
<evidence type="ECO:0000256" key="15">
    <source>
        <dbReference type="ARBA" id="ARBA00063146"/>
    </source>
</evidence>
<evidence type="ECO:0000256" key="8">
    <source>
        <dbReference type="ARBA" id="ARBA00022490"/>
    </source>
</evidence>
<keyword evidence="7" id="KW-1003">Cell membrane</keyword>
<evidence type="ECO:0000256" key="4">
    <source>
        <dbReference type="ARBA" id="ARBA00007663"/>
    </source>
</evidence>
<sequence>MHLLVFLRHRLGCYSFYFVFINTAVELMQEISDFATFEIAISRCMQVFEAGGLVVVPTDTLYGVVTTIANSDKLYKLKRRSRLKPLGLFVSNMREIQRWCHQTVENSHLRKLLPGPVTLVFERSSQLPKVFNPDYTTVGVRIPDHDFVRSLMTRLDDVPLAQTSANISSVPKSPLSIEDFKDLWPELDLIIDDGFITHSDGSVYHEGSTIKHVDILLVFLVHY</sequence>
<protein>
    <recommendedName>
        <fullName evidence="6">Threonylcarbamoyl-AMP synthase</fullName>
        <ecNumber evidence="5">2.7.7.87</ecNumber>
    </recommendedName>
</protein>
<evidence type="ECO:0000256" key="11">
    <source>
        <dbReference type="ARBA" id="ARBA00023128"/>
    </source>
</evidence>
<dbReference type="FunFam" id="3.90.870.10:FF:000007">
    <property type="entry name" value="YrdC N6-threonylcarbamoyltransferase domain containing"/>
    <property type="match status" value="1"/>
</dbReference>
<evidence type="ECO:0000313" key="18">
    <source>
        <dbReference type="Proteomes" id="UP000271098"/>
    </source>
</evidence>
<dbReference type="GO" id="GO:0000049">
    <property type="term" value="F:tRNA binding"/>
    <property type="evidence" value="ECO:0007669"/>
    <property type="project" value="TreeGrafter"/>
</dbReference>
<feature type="domain" description="YrdC-like" evidence="16">
    <location>
        <begin position="38"/>
        <end position="223"/>
    </location>
</feature>
<evidence type="ECO:0000256" key="5">
    <source>
        <dbReference type="ARBA" id="ARBA00012584"/>
    </source>
</evidence>
<evidence type="ECO:0000256" key="3">
    <source>
        <dbReference type="ARBA" id="ARBA00004496"/>
    </source>
</evidence>
<evidence type="ECO:0000256" key="9">
    <source>
        <dbReference type="ARBA" id="ARBA00022679"/>
    </source>
</evidence>
<organism evidence="19">
    <name type="scientific">Gongylonema pulchrum</name>
    <dbReference type="NCBI Taxonomy" id="637853"/>
    <lineage>
        <taxon>Eukaryota</taxon>
        <taxon>Metazoa</taxon>
        <taxon>Ecdysozoa</taxon>
        <taxon>Nematoda</taxon>
        <taxon>Chromadorea</taxon>
        <taxon>Rhabditida</taxon>
        <taxon>Spirurina</taxon>
        <taxon>Spiruromorpha</taxon>
        <taxon>Spiruroidea</taxon>
        <taxon>Gongylonematidae</taxon>
        <taxon>Gongylonema</taxon>
    </lineage>
</organism>
<keyword evidence="18" id="KW-1185">Reference proteome</keyword>
<dbReference type="EMBL" id="UYRT01079884">
    <property type="protein sequence ID" value="VDN21594.1"/>
    <property type="molecule type" value="Genomic_DNA"/>
</dbReference>
<dbReference type="AlphaFoldDB" id="A0A183DWI0"/>
<dbReference type="PANTHER" id="PTHR17490:SF10">
    <property type="entry name" value="THREONYLCARBAMOYL-AMP SYNTHASE"/>
    <property type="match status" value="1"/>
</dbReference>
<dbReference type="OrthoDB" id="3648309at2759"/>
<dbReference type="PANTHER" id="PTHR17490">
    <property type="entry name" value="SUA5"/>
    <property type="match status" value="1"/>
</dbReference>
<comment type="function">
    <text evidence="14">Cytoplasmic and mitochondrial threonylcarbamoyl-AMP synthase required for the formation of a threonylcarbamoyl group on adenosine at position 37 (t(6)A37) in tRNAs that read codons beginning with adenine. Catalyzes the conversion of L-threonine, HCO(3)(-)/CO(2) and ATP to give threonylcarbamoyl-AMP (TC-AMP) as the acyladenylate intermediate, with the release of diphosphate. Participates in t(6)A37 formation in cytoplasmic and mitochondrial tRNAs. May regulate the activity of some transporters.</text>
</comment>
<dbReference type="GO" id="GO:0061710">
    <property type="term" value="F:L-threonylcarbamoyladenylate synthase"/>
    <property type="evidence" value="ECO:0007669"/>
    <property type="project" value="UniProtKB-EC"/>
</dbReference>
<gene>
    <name evidence="17" type="ORF">GPUH_LOCUS13071</name>
</gene>
<comment type="subcellular location">
    <subcellularLocation>
        <location evidence="2">Cell membrane</location>
        <topology evidence="2">Peripheral membrane protein</topology>
    </subcellularLocation>
    <subcellularLocation>
        <location evidence="3">Cytoplasm</location>
    </subcellularLocation>
    <subcellularLocation>
        <location evidence="1">Mitochondrion</location>
    </subcellularLocation>
</comment>
<dbReference type="PROSITE" id="PS51163">
    <property type="entry name" value="YRDC"/>
    <property type="match status" value="1"/>
</dbReference>
<evidence type="ECO:0000256" key="14">
    <source>
        <dbReference type="ARBA" id="ARBA00058524"/>
    </source>
</evidence>
<keyword evidence="10" id="KW-0809">Transit peptide</keyword>
<dbReference type="WBParaSite" id="GPUH_0001308501-mRNA-1">
    <property type="protein sequence ID" value="GPUH_0001308501-mRNA-1"/>
    <property type="gene ID" value="GPUH_0001308501"/>
</dbReference>
<evidence type="ECO:0000256" key="1">
    <source>
        <dbReference type="ARBA" id="ARBA00004173"/>
    </source>
</evidence>
<evidence type="ECO:0000256" key="12">
    <source>
        <dbReference type="ARBA" id="ARBA00023136"/>
    </source>
</evidence>
<reference evidence="19" key="1">
    <citation type="submission" date="2016-06" db="UniProtKB">
        <authorList>
            <consortium name="WormBaseParasite"/>
        </authorList>
    </citation>
    <scope>IDENTIFICATION</scope>
</reference>
<evidence type="ECO:0000256" key="6">
    <source>
        <dbReference type="ARBA" id="ARBA00015492"/>
    </source>
</evidence>
<keyword evidence="11" id="KW-0496">Mitochondrion</keyword>
<proteinExistence type="inferred from homology"/>
<keyword evidence="9" id="KW-0808">Transferase</keyword>
<comment type="subunit">
    <text evidence="15">Interacts with RSC1A1.</text>
</comment>
<accession>A0A183DWI0</accession>
<dbReference type="GO" id="GO:0005886">
    <property type="term" value="C:plasma membrane"/>
    <property type="evidence" value="ECO:0007669"/>
    <property type="project" value="UniProtKB-SubCell"/>
</dbReference>
<evidence type="ECO:0000256" key="10">
    <source>
        <dbReference type="ARBA" id="ARBA00022946"/>
    </source>
</evidence>
<name>A0A183DWI0_9BILA</name>
<reference evidence="17 18" key="2">
    <citation type="submission" date="2018-11" db="EMBL/GenBank/DDBJ databases">
        <authorList>
            <consortium name="Pathogen Informatics"/>
        </authorList>
    </citation>
    <scope>NUCLEOTIDE SEQUENCE [LARGE SCALE GENOMIC DNA]</scope>
</reference>
<evidence type="ECO:0000259" key="16">
    <source>
        <dbReference type="PROSITE" id="PS51163"/>
    </source>
</evidence>
<dbReference type="GO" id="GO:0003725">
    <property type="term" value="F:double-stranded RNA binding"/>
    <property type="evidence" value="ECO:0007669"/>
    <property type="project" value="InterPro"/>
</dbReference>
<dbReference type="Gene3D" id="3.90.870.10">
    <property type="entry name" value="DHBP synthase"/>
    <property type="match status" value="1"/>
</dbReference>
<dbReference type="Proteomes" id="UP000271098">
    <property type="component" value="Unassembled WGS sequence"/>
</dbReference>
<dbReference type="InterPro" id="IPR050156">
    <property type="entry name" value="TC-AMP_synthase_SUA5"/>
</dbReference>
<dbReference type="InterPro" id="IPR006070">
    <property type="entry name" value="Sua5-like_dom"/>
</dbReference>
<keyword evidence="12" id="KW-0472">Membrane</keyword>
<evidence type="ECO:0000313" key="17">
    <source>
        <dbReference type="EMBL" id="VDN21594.1"/>
    </source>
</evidence>
<dbReference type="SUPFAM" id="SSF55821">
    <property type="entry name" value="YrdC/RibB"/>
    <property type="match status" value="1"/>
</dbReference>
<comment type="catalytic activity">
    <reaction evidence="13">
        <text>L-threonine + hydrogencarbonate + ATP = L-threonylcarbamoyladenylate + diphosphate + H2O</text>
        <dbReference type="Rhea" id="RHEA:36407"/>
        <dbReference type="ChEBI" id="CHEBI:15377"/>
        <dbReference type="ChEBI" id="CHEBI:17544"/>
        <dbReference type="ChEBI" id="CHEBI:30616"/>
        <dbReference type="ChEBI" id="CHEBI:33019"/>
        <dbReference type="ChEBI" id="CHEBI:57926"/>
        <dbReference type="ChEBI" id="CHEBI:73682"/>
        <dbReference type="EC" id="2.7.7.87"/>
    </reaction>
</comment>
<dbReference type="Pfam" id="PF01300">
    <property type="entry name" value="Sua5_yciO_yrdC"/>
    <property type="match status" value="1"/>
</dbReference>
<keyword evidence="8" id="KW-0963">Cytoplasm</keyword>
<evidence type="ECO:0000256" key="7">
    <source>
        <dbReference type="ARBA" id="ARBA00022475"/>
    </source>
</evidence>
<comment type="similarity">
    <text evidence="4">Belongs to the SUA5 family.</text>
</comment>
<dbReference type="EC" id="2.7.7.87" evidence="5"/>
<evidence type="ECO:0000256" key="13">
    <source>
        <dbReference type="ARBA" id="ARBA00048366"/>
    </source>
</evidence>
<dbReference type="InterPro" id="IPR017945">
    <property type="entry name" value="DHBP_synth_RibB-like_a/b_dom"/>
</dbReference>
<evidence type="ECO:0000313" key="19">
    <source>
        <dbReference type="WBParaSite" id="GPUH_0001308501-mRNA-1"/>
    </source>
</evidence>
<dbReference type="GO" id="GO:0005739">
    <property type="term" value="C:mitochondrion"/>
    <property type="evidence" value="ECO:0007669"/>
    <property type="project" value="UniProtKB-SubCell"/>
</dbReference>
<dbReference type="GO" id="GO:0006450">
    <property type="term" value="P:regulation of translational fidelity"/>
    <property type="evidence" value="ECO:0007669"/>
    <property type="project" value="TreeGrafter"/>
</dbReference>